<organism evidence="5 6">
    <name type="scientific">Microcella alkaliphila</name>
    <dbReference type="NCBI Taxonomy" id="279828"/>
    <lineage>
        <taxon>Bacteria</taxon>
        <taxon>Bacillati</taxon>
        <taxon>Actinomycetota</taxon>
        <taxon>Actinomycetes</taxon>
        <taxon>Micrococcales</taxon>
        <taxon>Microbacteriaceae</taxon>
        <taxon>Microcella</taxon>
    </lineage>
</organism>
<proteinExistence type="predicted"/>
<reference evidence="5 6" key="2">
    <citation type="submission" date="2016-01" db="EMBL/GenBank/DDBJ databases">
        <title>Microcella alkaliphila JAM AC0309 whole genome shotgun sequence.</title>
        <authorList>
            <person name="Kurata A."/>
            <person name="Hirose Y."/>
            <person name="Kishimoto N."/>
            <person name="Kobayashi T."/>
        </authorList>
    </citation>
    <scope>NUCLEOTIDE SEQUENCE [LARGE SCALE GENOMIC DNA]</scope>
    <source>
        <strain evidence="5 6">JAM AC0309</strain>
    </source>
</reference>
<dbReference type="PANTHER" id="PTHR45947:SF3">
    <property type="entry name" value="SULFOQUINOVOSYL TRANSFERASE SQD2"/>
    <property type="match status" value="1"/>
</dbReference>
<dbReference type="AlphaFoldDB" id="A0A0U4WZK8"/>
<dbReference type="InterPro" id="IPR028098">
    <property type="entry name" value="Glyco_trans_4-like_N"/>
</dbReference>
<dbReference type="OrthoDB" id="3657271at2"/>
<dbReference type="CDD" id="cd03794">
    <property type="entry name" value="GT4_WbuB-like"/>
    <property type="match status" value="1"/>
</dbReference>
<dbReference type="InterPro" id="IPR050194">
    <property type="entry name" value="Glycosyltransferase_grp1"/>
</dbReference>
<dbReference type="Proteomes" id="UP000218965">
    <property type="component" value="Chromosome"/>
</dbReference>
<evidence type="ECO:0000256" key="1">
    <source>
        <dbReference type="ARBA" id="ARBA00021292"/>
    </source>
</evidence>
<dbReference type="RefSeq" id="WP_096422742.1">
    <property type="nucleotide sequence ID" value="NZ_AP017315.1"/>
</dbReference>
<evidence type="ECO:0000256" key="2">
    <source>
        <dbReference type="ARBA" id="ARBA00022676"/>
    </source>
</evidence>
<protein>
    <recommendedName>
        <fullName evidence="1">D-inositol 3-phosphate glycosyltransferase</fullName>
    </recommendedName>
</protein>
<gene>
    <name evidence="5" type="ORF">MalAC0309_2269</name>
</gene>
<dbReference type="Gene3D" id="3.40.50.2000">
    <property type="entry name" value="Glycogen Phosphorylase B"/>
    <property type="match status" value="2"/>
</dbReference>
<feature type="domain" description="Glycosyltransferase subfamily 4-like N-terminal" evidence="4">
    <location>
        <begin position="19"/>
        <end position="186"/>
    </location>
</feature>
<name>A0A0U4WZK8_9MICO</name>
<dbReference type="PANTHER" id="PTHR45947">
    <property type="entry name" value="SULFOQUINOVOSYL TRANSFERASE SQD2"/>
    <property type="match status" value="1"/>
</dbReference>
<dbReference type="KEGG" id="malk:MalAC0309_2269"/>
<evidence type="ECO:0000256" key="3">
    <source>
        <dbReference type="ARBA" id="ARBA00022679"/>
    </source>
</evidence>
<evidence type="ECO:0000313" key="6">
    <source>
        <dbReference type="Proteomes" id="UP000218965"/>
    </source>
</evidence>
<reference evidence="6" key="1">
    <citation type="submission" date="2015-12" db="EMBL/GenBank/DDBJ databases">
        <authorList>
            <person name="Shamseldin A."/>
            <person name="Moawad H."/>
            <person name="Abd El-Rahim W.M."/>
            <person name="Sadowsky M.J."/>
        </authorList>
    </citation>
    <scope>NUCLEOTIDE SEQUENCE [LARGE SCALE GENOMIC DNA]</scope>
    <source>
        <strain evidence="6">JAM AC0309</strain>
    </source>
</reference>
<evidence type="ECO:0000313" key="5">
    <source>
        <dbReference type="EMBL" id="BAU33111.1"/>
    </source>
</evidence>
<dbReference type="SUPFAM" id="SSF53756">
    <property type="entry name" value="UDP-Glycosyltransferase/glycogen phosphorylase"/>
    <property type="match status" value="1"/>
</dbReference>
<dbReference type="EMBL" id="AP017315">
    <property type="protein sequence ID" value="BAU33111.1"/>
    <property type="molecule type" value="Genomic_DNA"/>
</dbReference>
<dbReference type="GO" id="GO:0016758">
    <property type="term" value="F:hexosyltransferase activity"/>
    <property type="evidence" value="ECO:0007669"/>
    <property type="project" value="TreeGrafter"/>
</dbReference>
<dbReference type="Pfam" id="PF13579">
    <property type="entry name" value="Glyco_trans_4_4"/>
    <property type="match status" value="1"/>
</dbReference>
<evidence type="ECO:0000259" key="4">
    <source>
        <dbReference type="Pfam" id="PF13579"/>
    </source>
</evidence>
<sequence>MRVLIASRIYAPEPGAAPQRLAAVAAHLADHGHEVEVVTARVPRALRGTEREYPGVRVRRAPVLRDRDGFVRGYLPYLSFDIPLVWRLLTARRADVIVVEPPPTTGAAVRTVARLRRIPAVYYAADILADAAASAGISDIVVRAVRRLERYVWNGCAALLAVSEPVAARVRALGVPADRVRLVGNGIDLGAYGVVGPAVQREEPYALYAGTASEVHGAAIFVEAMAAVDTGHLVFLGSGTDRAAMRRLADQIAPGRVHFLDSVSPAEAAAWFRGAAVAVASVKPTGGYEFAFPTKLYAAVACGTPVLFTGSGPGSDFAEASPFGASVSYDIESVAAHLRAHFAEPATPDERAQLAAWAAGTVSMTAIAERITDVLADVVRPGARGAVGR</sequence>
<keyword evidence="2" id="KW-0328">Glycosyltransferase</keyword>
<accession>A0A0U4WZK8</accession>
<keyword evidence="3" id="KW-0808">Transferase</keyword>
<dbReference type="GO" id="GO:1901137">
    <property type="term" value="P:carbohydrate derivative biosynthetic process"/>
    <property type="evidence" value="ECO:0007669"/>
    <property type="project" value="UniProtKB-ARBA"/>
</dbReference>
<dbReference type="Pfam" id="PF13692">
    <property type="entry name" value="Glyco_trans_1_4"/>
    <property type="match status" value="1"/>
</dbReference>